<dbReference type="CDD" id="cd00913">
    <property type="entry name" value="PCD_DCoH_subfamily_a"/>
    <property type="match status" value="1"/>
</dbReference>
<reference evidence="6" key="1">
    <citation type="submission" date="2017-09" db="EMBL/GenBank/DDBJ databases">
        <title>Depth-based differentiation of microbial function through sediment-hosted aquifers and enrichment of novel symbionts in the deep terrestrial subsurface.</title>
        <authorList>
            <person name="Probst A.J."/>
            <person name="Ladd B."/>
            <person name="Jarett J.K."/>
            <person name="Geller-Mcgrath D.E."/>
            <person name="Sieber C.M.K."/>
            <person name="Emerson J.B."/>
            <person name="Anantharaman K."/>
            <person name="Thomas B.C."/>
            <person name="Malmstrom R."/>
            <person name="Stieglmeier M."/>
            <person name="Klingl A."/>
            <person name="Woyke T."/>
            <person name="Ryan C.M."/>
            <person name="Banfield J.F."/>
        </authorList>
    </citation>
    <scope>NUCLEOTIDE SEQUENCE [LARGE SCALE GENOMIC DNA]</scope>
</reference>
<dbReference type="Pfam" id="PF01329">
    <property type="entry name" value="Pterin_4a"/>
    <property type="match status" value="1"/>
</dbReference>
<accession>A0A2H0USK0</accession>
<evidence type="ECO:0000256" key="2">
    <source>
        <dbReference type="ARBA" id="ARBA00006472"/>
    </source>
</evidence>
<evidence type="ECO:0000256" key="4">
    <source>
        <dbReference type="HAMAP-Rule" id="MF_00434"/>
    </source>
</evidence>
<comment type="caution">
    <text evidence="5">The sequence shown here is derived from an EMBL/GenBank/DDBJ whole genome shotgun (WGS) entry which is preliminary data.</text>
</comment>
<dbReference type="NCBIfam" id="NF002017">
    <property type="entry name" value="PRK00823.1-2"/>
    <property type="match status" value="1"/>
</dbReference>
<comment type="catalytic activity">
    <reaction evidence="1 4">
        <text>(4aS,6R)-4a-hydroxy-L-erythro-5,6,7,8-tetrahydrobiopterin = (6R)-L-erythro-6,7-dihydrobiopterin + H2O</text>
        <dbReference type="Rhea" id="RHEA:11920"/>
        <dbReference type="ChEBI" id="CHEBI:15377"/>
        <dbReference type="ChEBI" id="CHEBI:15642"/>
        <dbReference type="ChEBI" id="CHEBI:43120"/>
        <dbReference type="EC" id="4.2.1.96"/>
    </reaction>
</comment>
<organism evidence="5 6">
    <name type="scientific">Candidatus Harrisonbacteria bacterium CG10_big_fil_rev_8_21_14_0_10_40_38</name>
    <dbReference type="NCBI Taxonomy" id="1974583"/>
    <lineage>
        <taxon>Bacteria</taxon>
        <taxon>Candidatus Harrisoniibacteriota</taxon>
    </lineage>
</organism>
<keyword evidence="3 4" id="KW-0456">Lyase</keyword>
<gene>
    <name evidence="5" type="ORF">COU07_00615</name>
</gene>
<sequence length="93" mass="10601">MPLTREQSLPYMAEVLGWEIGINSKQISRDFKFDDFKTAMKFVNSVAELAEEEGHHPDIHISYNKVRLINSTHAIGGLTENDFILAAKINRIK</sequence>
<dbReference type="GO" id="GO:0006729">
    <property type="term" value="P:tetrahydrobiopterin biosynthetic process"/>
    <property type="evidence" value="ECO:0007669"/>
    <property type="project" value="InterPro"/>
</dbReference>
<dbReference type="PANTHER" id="PTHR12599">
    <property type="entry name" value="PTERIN-4-ALPHA-CARBINOLAMINE DEHYDRATASE"/>
    <property type="match status" value="1"/>
</dbReference>
<dbReference type="GO" id="GO:0008124">
    <property type="term" value="F:4-alpha-hydroxytetrahydrobiopterin dehydratase activity"/>
    <property type="evidence" value="ECO:0007669"/>
    <property type="project" value="UniProtKB-UniRule"/>
</dbReference>
<evidence type="ECO:0000313" key="5">
    <source>
        <dbReference type="EMBL" id="PIR89388.1"/>
    </source>
</evidence>
<dbReference type="SUPFAM" id="SSF55248">
    <property type="entry name" value="PCD-like"/>
    <property type="match status" value="1"/>
</dbReference>
<dbReference type="PANTHER" id="PTHR12599:SF0">
    <property type="entry name" value="PTERIN-4-ALPHA-CARBINOLAMINE DEHYDRATASE"/>
    <property type="match status" value="1"/>
</dbReference>
<name>A0A2H0USK0_9BACT</name>
<evidence type="ECO:0000256" key="3">
    <source>
        <dbReference type="ARBA" id="ARBA00023239"/>
    </source>
</evidence>
<dbReference type="Proteomes" id="UP000231157">
    <property type="component" value="Unassembled WGS sequence"/>
</dbReference>
<evidence type="ECO:0000256" key="1">
    <source>
        <dbReference type="ARBA" id="ARBA00001554"/>
    </source>
</evidence>
<dbReference type="Gene3D" id="3.30.1360.20">
    <property type="entry name" value="Transcriptional coactivator/pterin dehydratase"/>
    <property type="match status" value="1"/>
</dbReference>
<dbReference type="HAMAP" id="MF_00434">
    <property type="entry name" value="Pterin_4_alpha"/>
    <property type="match status" value="1"/>
</dbReference>
<dbReference type="EC" id="4.2.1.96" evidence="4"/>
<dbReference type="EMBL" id="PFAZ01000001">
    <property type="protein sequence ID" value="PIR89388.1"/>
    <property type="molecule type" value="Genomic_DNA"/>
</dbReference>
<protein>
    <recommendedName>
        <fullName evidence="4">Putative pterin-4-alpha-carbinolamine dehydratase</fullName>
        <shortName evidence="4">PHS</shortName>
        <ecNumber evidence="4">4.2.1.96</ecNumber>
    </recommendedName>
    <alternativeName>
        <fullName evidence="4">4-alpha-hydroxy-tetrahydropterin dehydratase</fullName>
    </alternativeName>
    <alternativeName>
        <fullName evidence="4">Pterin carbinolamine dehydratase</fullName>
        <shortName evidence="4">PCD</shortName>
    </alternativeName>
</protein>
<dbReference type="AlphaFoldDB" id="A0A2H0USK0"/>
<comment type="similarity">
    <text evidence="2 4">Belongs to the pterin-4-alpha-carbinolamine dehydratase family.</text>
</comment>
<dbReference type="InterPro" id="IPR001533">
    <property type="entry name" value="Pterin_deHydtase"/>
</dbReference>
<evidence type="ECO:0000313" key="6">
    <source>
        <dbReference type="Proteomes" id="UP000231157"/>
    </source>
</evidence>
<dbReference type="InterPro" id="IPR036428">
    <property type="entry name" value="PCD_sf"/>
</dbReference>
<proteinExistence type="inferred from homology"/>